<dbReference type="InterPro" id="IPR002123">
    <property type="entry name" value="Plipid/glycerol_acylTrfase"/>
</dbReference>
<dbReference type="CDD" id="cd07989">
    <property type="entry name" value="LPLAT_AGPAT-like"/>
    <property type="match status" value="1"/>
</dbReference>
<dbReference type="AlphaFoldDB" id="Q1IVY4"/>
<keyword evidence="2 4" id="KW-0012">Acyltransferase</keyword>
<evidence type="ECO:0000256" key="1">
    <source>
        <dbReference type="ARBA" id="ARBA00022679"/>
    </source>
</evidence>
<dbReference type="GO" id="GO:0003841">
    <property type="term" value="F:1-acylglycerol-3-phosphate O-acyltransferase activity"/>
    <property type="evidence" value="ECO:0007669"/>
    <property type="project" value="TreeGrafter"/>
</dbReference>
<dbReference type="PANTHER" id="PTHR10434:SF9">
    <property type="entry name" value="PHOSPHOLIPID_GLYCEROL ACYLTRANSFERASE DOMAIN-CONTAINING PROTEIN"/>
    <property type="match status" value="1"/>
</dbReference>
<dbReference type="GO" id="GO:0006654">
    <property type="term" value="P:phosphatidic acid biosynthetic process"/>
    <property type="evidence" value="ECO:0007669"/>
    <property type="project" value="TreeGrafter"/>
</dbReference>
<dbReference type="RefSeq" id="WP_011531420.1">
    <property type="nucleotide sequence ID" value="NC_008025.1"/>
</dbReference>
<protein>
    <submittedName>
        <fullName evidence="4">Phospholipid/glycerol acyltransferase</fullName>
    </submittedName>
</protein>
<dbReference type="STRING" id="319795.Dgeo_2308"/>
<dbReference type="SMART" id="SM00563">
    <property type="entry name" value="PlsC"/>
    <property type="match status" value="1"/>
</dbReference>
<dbReference type="SUPFAM" id="SSF69593">
    <property type="entry name" value="Glycerol-3-phosphate (1)-acyltransferase"/>
    <property type="match status" value="1"/>
</dbReference>
<dbReference type="eggNOG" id="COG0204">
    <property type="taxonomic scope" value="Bacteria"/>
</dbReference>
<dbReference type="Pfam" id="PF01553">
    <property type="entry name" value="Acyltransferase"/>
    <property type="match status" value="1"/>
</dbReference>
<dbReference type="HOGENOM" id="CLU_097817_0_0_0"/>
<dbReference type="Proteomes" id="UP000002431">
    <property type="component" value="Chromosome"/>
</dbReference>
<gene>
    <name evidence="4" type="ordered locus">Dgeo_2308</name>
</gene>
<evidence type="ECO:0000313" key="5">
    <source>
        <dbReference type="Proteomes" id="UP000002431"/>
    </source>
</evidence>
<reference evidence="4" key="1">
    <citation type="submission" date="2006-04" db="EMBL/GenBank/DDBJ databases">
        <title>Complete sequence of chromosome of Deinococcus geothermalis DSM 11300.</title>
        <authorList>
            <consortium name="US DOE Joint Genome Institute"/>
            <person name="Copeland A."/>
            <person name="Lucas S."/>
            <person name="Lapidus A."/>
            <person name="Barry K."/>
            <person name="Detter J.C."/>
            <person name="Glavina del Rio T."/>
            <person name="Hammon N."/>
            <person name="Israni S."/>
            <person name="Dalin E."/>
            <person name="Tice H."/>
            <person name="Pitluck S."/>
            <person name="Brettin T."/>
            <person name="Bruce D."/>
            <person name="Han C."/>
            <person name="Tapia R."/>
            <person name="Saunders E."/>
            <person name="Gilna P."/>
            <person name="Schmutz J."/>
            <person name="Larimer F."/>
            <person name="Land M."/>
            <person name="Hauser L."/>
            <person name="Kyrpides N."/>
            <person name="Kim E."/>
            <person name="Daly M.J."/>
            <person name="Fredrickson J.K."/>
            <person name="Makarova K.S."/>
            <person name="Gaidamakova E.K."/>
            <person name="Zhai M."/>
            <person name="Richardson P."/>
        </authorList>
    </citation>
    <scope>NUCLEOTIDE SEQUENCE</scope>
    <source>
        <strain evidence="4">DSM 11300</strain>
    </source>
</reference>
<keyword evidence="1" id="KW-0808">Transferase</keyword>
<evidence type="ECO:0000256" key="2">
    <source>
        <dbReference type="ARBA" id="ARBA00023315"/>
    </source>
</evidence>
<proteinExistence type="predicted"/>
<sequence>MRHADPVAALLRANIRRSLRTGLGGVWVYGSLPAGNAVLAPNHHSWWDGYVLGEVAATLGADFRVLMTARQLARFPFLRRVGALGIQELRPAVRAARRGAWVVVFPEGAIQPAGPLREVKPGAAWIARAAGVPLVPVALRVVLRGGQLPEAYLRCGPAVTADLAAALARELTALDADLAGSDPEQPLAGYLRLVAGRSSGHERLAWLSRALTRLTGDR</sequence>
<dbReference type="PANTHER" id="PTHR10434">
    <property type="entry name" value="1-ACYL-SN-GLYCEROL-3-PHOSPHATE ACYLTRANSFERASE"/>
    <property type="match status" value="1"/>
</dbReference>
<keyword evidence="5" id="KW-1185">Reference proteome</keyword>
<dbReference type="KEGG" id="dge:Dgeo_2308"/>
<name>Q1IVY4_DEIGD</name>
<evidence type="ECO:0000313" key="4">
    <source>
        <dbReference type="EMBL" id="ABF46600.1"/>
    </source>
</evidence>
<feature type="domain" description="Phospholipid/glycerol acyltransferase" evidence="3">
    <location>
        <begin position="37"/>
        <end position="142"/>
    </location>
</feature>
<evidence type="ECO:0000259" key="3">
    <source>
        <dbReference type="SMART" id="SM00563"/>
    </source>
</evidence>
<organism evidence="4 5">
    <name type="scientific">Deinococcus geothermalis (strain DSM 11300 / CIP 105573 / AG-3a)</name>
    <dbReference type="NCBI Taxonomy" id="319795"/>
    <lineage>
        <taxon>Bacteria</taxon>
        <taxon>Thermotogati</taxon>
        <taxon>Deinococcota</taxon>
        <taxon>Deinococci</taxon>
        <taxon>Deinococcales</taxon>
        <taxon>Deinococcaceae</taxon>
        <taxon>Deinococcus</taxon>
    </lineage>
</organism>
<accession>Q1IVY4</accession>
<dbReference type="EMBL" id="CP000359">
    <property type="protein sequence ID" value="ABF46600.1"/>
    <property type="molecule type" value="Genomic_DNA"/>
</dbReference>